<protein>
    <submittedName>
        <fullName evidence="2">tRNA dihydrouridine synthase B</fullName>
    </submittedName>
</protein>
<dbReference type="EMBL" id="AFCT01001937">
    <property type="protein sequence ID" value="EHC80766.1"/>
    <property type="molecule type" value="Genomic_DNA"/>
</dbReference>
<organism evidence="2 3">
    <name type="scientific">Salmonella enterica subsp. enterica serovar Rubislaw str. A4-653</name>
    <dbReference type="NCBI Taxonomy" id="913081"/>
    <lineage>
        <taxon>Bacteria</taxon>
        <taxon>Pseudomonadati</taxon>
        <taxon>Pseudomonadota</taxon>
        <taxon>Gammaproteobacteria</taxon>
        <taxon>Enterobacterales</taxon>
        <taxon>Enterobacteriaceae</taxon>
        <taxon>Salmonella</taxon>
    </lineage>
</organism>
<evidence type="ECO:0000313" key="3">
    <source>
        <dbReference type="Proteomes" id="UP000004903"/>
    </source>
</evidence>
<reference evidence="2 3" key="1">
    <citation type="journal article" date="2011" name="BMC Genomics">
        <title>Genome sequencing reveals diversification of virulence factor content and possible host adaptation in distinct subpopulations of Salmonella enterica.</title>
        <authorList>
            <person name="den Bakker H.C."/>
            <person name="Moreno Switt A.I."/>
            <person name="Govoni G."/>
            <person name="Cummings C.A."/>
            <person name="Ranieri M.L."/>
            <person name="Degoricija L."/>
            <person name="Hoelzer K."/>
            <person name="Rodriguez-Rivera L.D."/>
            <person name="Brown S."/>
            <person name="Bolchacova E."/>
            <person name="Furtado M.R."/>
            <person name="Wiedmann M."/>
        </authorList>
    </citation>
    <scope>NUCLEOTIDE SEQUENCE [LARGE SCALE GENOMIC DNA]</scope>
    <source>
        <strain evidence="2 3">A4-653</strain>
    </source>
</reference>
<comment type="caution">
    <text evidence="2">The sequence shown here is derived from an EMBL/GenBank/DDBJ whole genome shotgun (WGS) entry which is preliminary data.</text>
</comment>
<name>G5QQH5_SALRU</name>
<feature type="non-terminal residue" evidence="2">
    <location>
        <position position="55"/>
    </location>
</feature>
<gene>
    <name evidence="2" type="ORF">LTSERUB_5346</name>
</gene>
<evidence type="ECO:0000313" key="2">
    <source>
        <dbReference type="EMBL" id="EHC80766.1"/>
    </source>
</evidence>
<sequence length="55" mass="6056">MMSSNPQVWESDKSRLRMVHVDEPGIRTVQIAGSDPVEMADAARINVENMGCPAK</sequence>
<accession>G5QQH5</accession>
<dbReference type="AlphaFoldDB" id="G5QQH5"/>
<feature type="domain" description="DUS-like FMN-binding" evidence="1">
    <location>
        <begin position="1"/>
        <end position="55"/>
    </location>
</feature>
<evidence type="ECO:0000259" key="1">
    <source>
        <dbReference type="Pfam" id="PF01207"/>
    </source>
</evidence>
<dbReference type="Proteomes" id="UP000004903">
    <property type="component" value="Unassembled WGS sequence"/>
</dbReference>
<proteinExistence type="predicted"/>
<dbReference type="Pfam" id="PF01207">
    <property type="entry name" value="Dus"/>
    <property type="match status" value="1"/>
</dbReference>
<dbReference type="InterPro" id="IPR035587">
    <property type="entry name" value="DUS-like_FMN-bd"/>
</dbReference>